<dbReference type="Gene3D" id="3.30.420.10">
    <property type="entry name" value="Ribonuclease H-like superfamily/Ribonuclease H"/>
    <property type="match status" value="1"/>
</dbReference>
<dbReference type="Pfam" id="PF01351">
    <property type="entry name" value="RNase_HII"/>
    <property type="match status" value="1"/>
</dbReference>
<dbReference type="CDD" id="cd07182">
    <property type="entry name" value="RNase_HII_bacteria_HII_like"/>
    <property type="match status" value="1"/>
</dbReference>
<keyword evidence="21" id="KW-1185">Reference proteome</keyword>
<comment type="cofactor">
    <cofactor evidence="2">
        <name>Mg(2+)</name>
        <dbReference type="ChEBI" id="CHEBI:18420"/>
    </cofactor>
</comment>
<evidence type="ECO:0000313" key="19">
    <source>
        <dbReference type="EMBL" id="PTF11318.1"/>
    </source>
</evidence>
<feature type="binding site" evidence="14 15">
    <location>
        <position position="79"/>
    </location>
    <ligand>
        <name>a divalent metal cation</name>
        <dbReference type="ChEBI" id="CHEBI:60240"/>
    </ligand>
</feature>
<evidence type="ECO:0000259" key="17">
    <source>
        <dbReference type="PROSITE" id="PS51975"/>
    </source>
</evidence>
<evidence type="ECO:0000256" key="1">
    <source>
        <dbReference type="ARBA" id="ARBA00000077"/>
    </source>
</evidence>
<dbReference type="GO" id="GO:0030145">
    <property type="term" value="F:manganese ion binding"/>
    <property type="evidence" value="ECO:0007669"/>
    <property type="project" value="UniProtKB-UniRule"/>
</dbReference>
<keyword evidence="10 14" id="KW-0479">Metal-binding</keyword>
<evidence type="ECO:0000256" key="16">
    <source>
        <dbReference type="RuleBase" id="RU003515"/>
    </source>
</evidence>
<dbReference type="PANTHER" id="PTHR10954">
    <property type="entry name" value="RIBONUCLEASE H2 SUBUNIT A"/>
    <property type="match status" value="1"/>
</dbReference>
<sequence length="255" mass="28909">MTLTIKEAKDFLETIQSVDELNQHELNNDERKGIQQSISRRRKQLLKEQEMIEHYNYMSKYENMLLKENPEALICGIDEVGRGPLAGPVVACAVILNTGHSFLGLDDSKKLSATKREKLNMQLKENVLDYAYGIASPKEIDELNIYNATKLAMERAIKQLKQQPNYLLIDAMKLDNDIPQTSIIKGDAKSVSIAAASVMAKEYRDKLMKDLAKEYPGYDFEKNVGYGTKTHLEGLRNLGITPSHRKSFEPIKSML</sequence>
<evidence type="ECO:0000256" key="6">
    <source>
        <dbReference type="ARBA" id="ARBA00012180"/>
    </source>
</evidence>
<dbReference type="GO" id="GO:0003723">
    <property type="term" value="F:RNA binding"/>
    <property type="evidence" value="ECO:0007669"/>
    <property type="project" value="UniProtKB-UniRule"/>
</dbReference>
<keyword evidence="11 14" id="KW-0255">Endonuclease</keyword>
<comment type="function">
    <text evidence="3 14 16">Endonuclease that specifically degrades the RNA of RNA-DNA hybrids.</text>
</comment>
<dbReference type="EMBL" id="PYZI01000004">
    <property type="protein sequence ID" value="PTF14340.1"/>
    <property type="molecule type" value="Genomic_DNA"/>
</dbReference>
<feature type="domain" description="RNase H type-2" evidence="17">
    <location>
        <begin position="72"/>
        <end position="255"/>
    </location>
</feature>
<accession>A0A2T4KSR6</accession>
<comment type="similarity">
    <text evidence="5 14 16">Belongs to the RNase HII family.</text>
</comment>
<protein>
    <recommendedName>
        <fullName evidence="7 14">Ribonuclease HII</fullName>
        <shortName evidence="14">RNase HII</shortName>
        <ecNumber evidence="6 14">3.1.26.4</ecNumber>
    </recommendedName>
</protein>
<evidence type="ECO:0000313" key="18">
    <source>
        <dbReference type="EMBL" id="PTE74174.1"/>
    </source>
</evidence>
<evidence type="ECO:0000256" key="7">
    <source>
        <dbReference type="ARBA" id="ARBA00019179"/>
    </source>
</evidence>
<reference evidence="19" key="3">
    <citation type="submission" date="2018-03" db="EMBL/GenBank/DDBJ databases">
        <authorList>
            <person name="Keele B.F."/>
        </authorList>
    </citation>
    <scope>NUCLEOTIDE SEQUENCE</scope>
    <source>
        <strain evidence="19">SNUC 4143</strain>
        <strain evidence="18">SNUC 761</strain>
    </source>
</reference>
<dbReference type="RefSeq" id="WP_107505736.1">
    <property type="nucleotide sequence ID" value="NZ_JAHCOY010000001.1"/>
</dbReference>
<gene>
    <name evidence="14" type="primary">rnhB</name>
    <name evidence="18" type="ORF">BUY44_02665</name>
    <name evidence="20" type="ORF">BUY47_05190</name>
    <name evidence="19" type="ORF">BUY48_10655</name>
</gene>
<evidence type="ECO:0000256" key="5">
    <source>
        <dbReference type="ARBA" id="ARBA00007383"/>
    </source>
</evidence>
<keyword evidence="13 14" id="KW-0464">Manganese</keyword>
<dbReference type="GO" id="GO:0005737">
    <property type="term" value="C:cytoplasm"/>
    <property type="evidence" value="ECO:0007669"/>
    <property type="project" value="UniProtKB-SubCell"/>
</dbReference>
<name>A0A2T4KSR6_9STAP</name>
<dbReference type="EMBL" id="PYZH01000099">
    <property type="protein sequence ID" value="PTF11318.1"/>
    <property type="molecule type" value="Genomic_DNA"/>
</dbReference>
<comment type="caution">
    <text evidence="19">The sequence shown here is derived from an EMBL/GenBank/DDBJ whole genome shotgun (WGS) entry which is preliminary data.</text>
</comment>
<comment type="subcellular location">
    <subcellularLocation>
        <location evidence="4 14">Cytoplasm</location>
    </subcellularLocation>
</comment>
<keyword evidence="12 14" id="KW-0378">Hydrolase</keyword>
<evidence type="ECO:0000256" key="11">
    <source>
        <dbReference type="ARBA" id="ARBA00022759"/>
    </source>
</evidence>
<dbReference type="EC" id="3.1.26.4" evidence="6 14"/>
<dbReference type="AlphaFoldDB" id="A0A2T4KSR6"/>
<dbReference type="Proteomes" id="UP000243350">
    <property type="component" value="Unassembled WGS sequence"/>
</dbReference>
<dbReference type="GO" id="GO:0006298">
    <property type="term" value="P:mismatch repair"/>
    <property type="evidence" value="ECO:0007669"/>
    <property type="project" value="TreeGrafter"/>
</dbReference>
<reference evidence="20" key="2">
    <citation type="submission" date="2018-03" db="EMBL/GenBank/DDBJ databases">
        <authorList>
            <person name="Naushad S."/>
        </authorList>
    </citation>
    <scope>NUCLEOTIDE SEQUENCE</scope>
    <source>
        <strain evidence="20">SNUC 1409</strain>
    </source>
</reference>
<dbReference type="GO" id="GO:0043137">
    <property type="term" value="P:DNA replication, removal of RNA primer"/>
    <property type="evidence" value="ECO:0007669"/>
    <property type="project" value="TreeGrafter"/>
</dbReference>
<dbReference type="GO" id="GO:0032299">
    <property type="term" value="C:ribonuclease H2 complex"/>
    <property type="evidence" value="ECO:0007669"/>
    <property type="project" value="TreeGrafter"/>
</dbReference>
<dbReference type="PROSITE" id="PS51975">
    <property type="entry name" value="RNASE_H_2"/>
    <property type="match status" value="1"/>
</dbReference>
<evidence type="ECO:0000256" key="3">
    <source>
        <dbReference type="ARBA" id="ARBA00004065"/>
    </source>
</evidence>
<keyword evidence="8 14" id="KW-0963">Cytoplasm</keyword>
<dbReference type="HAMAP" id="MF_00052_B">
    <property type="entry name" value="RNase_HII_B"/>
    <property type="match status" value="1"/>
</dbReference>
<dbReference type="Proteomes" id="UP000242547">
    <property type="component" value="Unassembled WGS sequence"/>
</dbReference>
<feature type="binding site" evidence="14 15">
    <location>
        <position position="170"/>
    </location>
    <ligand>
        <name>a divalent metal cation</name>
        <dbReference type="ChEBI" id="CHEBI:60240"/>
    </ligand>
</feature>
<evidence type="ECO:0000256" key="13">
    <source>
        <dbReference type="ARBA" id="ARBA00023211"/>
    </source>
</evidence>
<evidence type="ECO:0000256" key="8">
    <source>
        <dbReference type="ARBA" id="ARBA00022490"/>
    </source>
</evidence>
<dbReference type="PANTHER" id="PTHR10954:SF18">
    <property type="entry name" value="RIBONUCLEASE HII"/>
    <property type="match status" value="1"/>
</dbReference>
<dbReference type="SUPFAM" id="SSF53098">
    <property type="entry name" value="Ribonuclease H-like"/>
    <property type="match status" value="1"/>
</dbReference>
<keyword evidence="9 14" id="KW-0540">Nuclease</keyword>
<evidence type="ECO:0000256" key="14">
    <source>
        <dbReference type="HAMAP-Rule" id="MF_00052"/>
    </source>
</evidence>
<dbReference type="OrthoDB" id="9803420at2"/>
<evidence type="ECO:0000256" key="10">
    <source>
        <dbReference type="ARBA" id="ARBA00022723"/>
    </source>
</evidence>
<evidence type="ECO:0000256" key="12">
    <source>
        <dbReference type="ARBA" id="ARBA00022801"/>
    </source>
</evidence>
<dbReference type="NCBIfam" id="NF000595">
    <property type="entry name" value="PRK00015.1-3"/>
    <property type="match status" value="1"/>
</dbReference>
<dbReference type="Proteomes" id="UP000242088">
    <property type="component" value="Unassembled WGS sequence"/>
</dbReference>
<feature type="binding site" evidence="14 15">
    <location>
        <position position="78"/>
    </location>
    <ligand>
        <name>a divalent metal cation</name>
        <dbReference type="ChEBI" id="CHEBI:60240"/>
    </ligand>
</feature>
<dbReference type="InterPro" id="IPR036397">
    <property type="entry name" value="RNaseH_sf"/>
</dbReference>
<dbReference type="FunFam" id="3.30.420.10:FF:000006">
    <property type="entry name" value="Ribonuclease HII"/>
    <property type="match status" value="1"/>
</dbReference>
<evidence type="ECO:0000256" key="4">
    <source>
        <dbReference type="ARBA" id="ARBA00004496"/>
    </source>
</evidence>
<reference evidence="21 22" key="1">
    <citation type="journal article" date="2016" name="Front. Microbiol.">
        <title>Comprehensive Phylogenetic Analysis of Bovine Non-aureus Staphylococci Species Based on Whole-Genome Sequencing.</title>
        <authorList>
            <person name="Naushad S."/>
            <person name="Barkema H.W."/>
            <person name="Luby C."/>
            <person name="Condas L.A."/>
            <person name="Nobrega D.B."/>
            <person name="Carson D.A."/>
            <person name="De Buck J."/>
        </authorList>
    </citation>
    <scope>NUCLEOTIDE SEQUENCE [LARGE SCALE GENOMIC DNA]</scope>
    <source>
        <strain evidence="20 21">SNUC 1409</strain>
        <strain evidence="19 23">SNUC 4143</strain>
        <strain evidence="18 22">SNUC 761</strain>
    </source>
</reference>
<evidence type="ECO:0000256" key="9">
    <source>
        <dbReference type="ARBA" id="ARBA00022722"/>
    </source>
</evidence>
<dbReference type="InterPro" id="IPR001352">
    <property type="entry name" value="RNase_HII/HIII"/>
</dbReference>
<dbReference type="GO" id="GO:0004523">
    <property type="term" value="F:RNA-DNA hybrid ribonuclease activity"/>
    <property type="evidence" value="ECO:0007669"/>
    <property type="project" value="UniProtKB-UniRule"/>
</dbReference>
<dbReference type="EMBL" id="PYZL01000010">
    <property type="protein sequence ID" value="PTE74174.1"/>
    <property type="molecule type" value="Genomic_DNA"/>
</dbReference>
<comment type="cofactor">
    <cofactor evidence="14 15">
        <name>Mn(2+)</name>
        <dbReference type="ChEBI" id="CHEBI:29035"/>
    </cofactor>
    <cofactor evidence="14 15">
        <name>Mg(2+)</name>
        <dbReference type="ChEBI" id="CHEBI:18420"/>
    </cofactor>
    <text evidence="14 15">Manganese or magnesium. Binds 1 divalent metal ion per monomer in the absence of substrate. May bind a second metal ion after substrate binding.</text>
</comment>
<comment type="catalytic activity">
    <reaction evidence="1 14 15 16">
        <text>Endonucleolytic cleavage to 5'-phosphomonoester.</text>
        <dbReference type="EC" id="3.1.26.4"/>
    </reaction>
</comment>
<evidence type="ECO:0000256" key="15">
    <source>
        <dbReference type="PROSITE-ProRule" id="PRU01319"/>
    </source>
</evidence>
<proteinExistence type="inferred from homology"/>
<organism evidence="19 23">
    <name type="scientific">Staphylococcus devriesei</name>
    <dbReference type="NCBI Taxonomy" id="586733"/>
    <lineage>
        <taxon>Bacteria</taxon>
        <taxon>Bacillati</taxon>
        <taxon>Bacillota</taxon>
        <taxon>Bacilli</taxon>
        <taxon>Bacillales</taxon>
        <taxon>Staphylococcaceae</taxon>
        <taxon>Staphylococcus</taxon>
    </lineage>
</organism>
<evidence type="ECO:0000313" key="20">
    <source>
        <dbReference type="EMBL" id="PTF14340.1"/>
    </source>
</evidence>
<evidence type="ECO:0000256" key="2">
    <source>
        <dbReference type="ARBA" id="ARBA00001946"/>
    </source>
</evidence>
<dbReference type="InterPro" id="IPR012337">
    <property type="entry name" value="RNaseH-like_sf"/>
</dbReference>
<dbReference type="InterPro" id="IPR024567">
    <property type="entry name" value="RNase_HII/HIII_dom"/>
</dbReference>
<evidence type="ECO:0000313" key="23">
    <source>
        <dbReference type="Proteomes" id="UP000243350"/>
    </source>
</evidence>
<evidence type="ECO:0000313" key="21">
    <source>
        <dbReference type="Proteomes" id="UP000242088"/>
    </source>
</evidence>
<dbReference type="NCBIfam" id="NF000594">
    <property type="entry name" value="PRK00015.1-1"/>
    <property type="match status" value="1"/>
</dbReference>
<evidence type="ECO:0000313" key="22">
    <source>
        <dbReference type="Proteomes" id="UP000242547"/>
    </source>
</evidence>
<dbReference type="InterPro" id="IPR022898">
    <property type="entry name" value="RNase_HII"/>
</dbReference>